<dbReference type="eggNOG" id="COG2128">
    <property type="taxonomic scope" value="Bacteria"/>
</dbReference>
<evidence type="ECO:0000313" key="1">
    <source>
        <dbReference type="EMBL" id="KTD59058.1"/>
    </source>
</evidence>
<organism evidence="1 2">
    <name type="scientific">Legionella shakespearei DSM 23087</name>
    <dbReference type="NCBI Taxonomy" id="1122169"/>
    <lineage>
        <taxon>Bacteria</taxon>
        <taxon>Pseudomonadati</taxon>
        <taxon>Pseudomonadota</taxon>
        <taxon>Gammaproteobacteria</taxon>
        <taxon>Legionellales</taxon>
        <taxon>Legionellaceae</taxon>
        <taxon>Legionella</taxon>
    </lineage>
</organism>
<evidence type="ECO:0008006" key="3">
    <source>
        <dbReference type="Google" id="ProtNLM"/>
    </source>
</evidence>
<evidence type="ECO:0000313" key="2">
    <source>
        <dbReference type="Proteomes" id="UP000054600"/>
    </source>
</evidence>
<keyword evidence="2" id="KW-1185">Reference proteome</keyword>
<sequence length="141" mass="16162">MSHIELSNYGESPFEKLMGHAPEILNQWGKLEDVFFQSTTFAPEFLEQIRRALAFKNLCQYCMLKAGPPDENPESIRLSIALRFANKFAIDHASIPEEEIEEMEQYFSKKELIELIAFCSFITASQKFGSCLGLQASDHYE</sequence>
<dbReference type="STRING" id="1122169.Lsha_2090"/>
<dbReference type="AlphaFoldDB" id="A0A0W0YQ81"/>
<accession>A0A0W0YQ81</accession>
<proteinExistence type="predicted"/>
<comment type="caution">
    <text evidence="1">The sequence shown here is derived from an EMBL/GenBank/DDBJ whole genome shotgun (WGS) entry which is preliminary data.</text>
</comment>
<dbReference type="InterPro" id="IPR029032">
    <property type="entry name" value="AhpD-like"/>
</dbReference>
<gene>
    <name evidence="1" type="ORF">Lsha_2090</name>
</gene>
<dbReference type="PATRIC" id="fig|1122169.6.peg.2392"/>
<protein>
    <recommendedName>
        <fullName evidence="3">Carboxymuconolactone decarboxylase</fullName>
    </recommendedName>
</protein>
<name>A0A0W0YQ81_9GAMM</name>
<dbReference type="EMBL" id="LNYW01000052">
    <property type="protein sequence ID" value="KTD59058.1"/>
    <property type="molecule type" value="Genomic_DNA"/>
</dbReference>
<dbReference type="Proteomes" id="UP000054600">
    <property type="component" value="Unassembled WGS sequence"/>
</dbReference>
<reference evidence="1 2" key="1">
    <citation type="submission" date="2015-11" db="EMBL/GenBank/DDBJ databases">
        <title>Genomic analysis of 38 Legionella species identifies large and diverse effector repertoires.</title>
        <authorList>
            <person name="Burstein D."/>
            <person name="Amaro F."/>
            <person name="Zusman T."/>
            <person name="Lifshitz Z."/>
            <person name="Cohen O."/>
            <person name="Gilbert J.A."/>
            <person name="Pupko T."/>
            <person name="Shuman H.A."/>
            <person name="Segal G."/>
        </authorList>
    </citation>
    <scope>NUCLEOTIDE SEQUENCE [LARGE SCALE GENOMIC DNA]</scope>
    <source>
        <strain evidence="1 2">ATCC 49655</strain>
    </source>
</reference>
<dbReference type="OrthoDB" id="1257571at2"/>
<dbReference type="RefSeq" id="WP_018576671.1">
    <property type="nucleotide sequence ID" value="NZ_KB892389.1"/>
</dbReference>
<dbReference type="SUPFAM" id="SSF69118">
    <property type="entry name" value="AhpD-like"/>
    <property type="match status" value="1"/>
</dbReference>
<dbReference type="Gene3D" id="1.20.1290.10">
    <property type="entry name" value="AhpD-like"/>
    <property type="match status" value="1"/>
</dbReference>